<accession>A0A1B6M4T2</accession>
<evidence type="ECO:0000256" key="1">
    <source>
        <dbReference type="SAM" id="MobiDB-lite"/>
    </source>
</evidence>
<feature type="non-terminal residue" evidence="2">
    <location>
        <position position="1"/>
    </location>
</feature>
<evidence type="ECO:0008006" key="3">
    <source>
        <dbReference type="Google" id="ProtNLM"/>
    </source>
</evidence>
<name>A0A1B6M4T2_9HEMI</name>
<feature type="region of interest" description="Disordered" evidence="1">
    <location>
        <begin position="1743"/>
        <end position="1788"/>
    </location>
</feature>
<proteinExistence type="predicted"/>
<protein>
    <recommendedName>
        <fullName evidence="3">MGA conserved domain-containing protein</fullName>
    </recommendedName>
</protein>
<organism evidence="2">
    <name type="scientific">Graphocephala atropunctata</name>
    <dbReference type="NCBI Taxonomy" id="36148"/>
    <lineage>
        <taxon>Eukaryota</taxon>
        <taxon>Metazoa</taxon>
        <taxon>Ecdysozoa</taxon>
        <taxon>Arthropoda</taxon>
        <taxon>Hexapoda</taxon>
        <taxon>Insecta</taxon>
        <taxon>Pterygota</taxon>
        <taxon>Neoptera</taxon>
        <taxon>Paraneoptera</taxon>
        <taxon>Hemiptera</taxon>
        <taxon>Auchenorrhyncha</taxon>
        <taxon>Membracoidea</taxon>
        <taxon>Cicadellidae</taxon>
        <taxon>Cicadellinae</taxon>
        <taxon>Cicadellini</taxon>
        <taxon>Graphocephala</taxon>
    </lineage>
</organism>
<sequence length="2172" mass="245076">WRNKHFAGIHICDDSGSSLRNEDDGFGDDFEIKSVHEESSEEVEPLEYVGSSESDGEASNAVGIFSCTKNAMDSSIIEDTNAVDNTVESGYDFKKSKKSELSGPSVNKHKGFLLTGDRKTKSSVLSFNNKIDNMKHTFGPDRGFNLPSVPDTKKIEDVFLTPKSVQDKLLDKNVNISISNKGVYKPRVRLNLIESIAKKINDANETSSDQNSLSSTFLSTGNSEKAIRWHVPKEKVLSGNIFDVEVSMNGAENKSPTIGIGLELPTSTKSSNISVSPQISNHNINKNSVLVSTDKNKSSSGAFHSSTLDQYTTHLSDLHIDFIIPKLDAADNVTHKEVILPELQSITPSPPLKRIKPVNGIKAKTVAEKRRLLFEMNKRAKRKQKIPFKLRGNTKSKKMNSLRRLKNHFVSTNKTIDSRKNPNNKISSSQKKLQLAKKWFDNQGVITYGRENPLICRLTEGQAFPEKNVILSDKICTNEKQKLPSDVGLVLNVGFKRPLYKEVDDNIKKLYKDECVISPQLAKFAVSAVQPSTEGPFTVTRFLVPVVNENLKSLMYNSPFIKTQKNEKKSRPLHSVSRRGKLVDDCEVSVLDNVSKTNNLVEFNSTDSSICSTMNEIINYVERKEHFDTLQYNYDPDAPVFVEKVNDEVFSSQLKLKVKNKKTQLQRQIEHLGGTFIAIQGEETIDDISTQSTERDFCLKEHCKLGCVCPHKAQRDEHCAKETCMFSCKCLPTSKKQGLEIRSKIWLLPEVLRLKNSSHSRLAPVEREYHQTVIMTKDKKITIESKRSKRERKMPSKFKDEILLDYKNANDEDLMVVNTIPSARQDCHEDFIPSSTNPQNPTSSLDSLLKKWSNSSSFNSSVKFSQCYIILERDNALDKIAKSKDVFKSLSKSPSKSKSKSRNVAMKKTGGTSSHQFDVLNHSSRTFGIDKDYNARNRLYSVRTKYMTLHVNVSHHSKEDDLALFHNSEEPPYIVKEDLQCGDDYEDEPPIDSDMLCLENMTEESESGLAIDFICSLPLEMFEKQDAMDCEEIPNDSKLYPENDAFEHDKTLSLSNENQICSKKRSERIVYASLPITDTESKWWVIEMDAKKFSNLIYYSDKRCLSFEEMLRAIFKAEFGSKTVRIPLKKSFGNHQERFGAYTVPGHKHLIFFGPYDISETHGLTAIKREAGMFNRVLFTSKFSESEGFKSLGIDLSHNKTSPQVASQKCVKAVWWYSTNKKRTSENVTEEIMEIERNNEARSHVSCSSSKIHDKDTGEELIVQSSLNEIDNTIDNPGSSTKVFVDNSVPHDVLENLAESIHVSSGHVPNLNNQDMSLSKNGHINSKNKSKLKNVARKRTVIRSKSTKETNNKKMETTKKIIKTTNKKMETTKKKMEITNKRIQSSLYNNGHDDNTSVLKNKVTDLNEDLNQNARQNIEKDNEILFIDPLSGDSEDSLSSATGNFSLDVGEDTMDCTVSRIVHKTTRAQKQQALKEPTTMGSIPQELLMSSPSTEECPDLALLCLTPSVGYLPVVEFNQRKIVIGDPASPNIEHQFSNQALAAKWLNEYFKERFIFKEDFEMKWLLMKGGIIKHLQPMNPNIFTFLPKSVEITPKGIESLMLMYPNGFKSKIIAERERRMELRELLNNLAREAIPWKNDKIPNRTILRNAVYMIGAQERLALELSETYLELKRKKSMLNLKLKNIFTGIVDHEEKKKAIQFCKHLRDKQHKEPDKLEDYTKAMRKTEQQRIAQLKSRPVSFLPRSFSKKRRRRERLEEESSNSRASSSGSTQQKPVRAGGGPQPIDGMLVQRSKPVTPDIIVLPDSDVEIEDDVIEIKSDEEEVVWLPNNSPSPPLDPDVEIISANVPRKKRRLCFPRPKKRLPPMFVNTGTTPTVNLQETVVPFPLMEEETLNACMRVEKEVVSETQKRYTKGAEGMGKIWSSQTEFVAVGENVYEPVASSKDVEIVGGCSRIEPVPPNVHEKPSSNNEFLPISASNRINVLDTSAMFSGSFRGSVEMLKSKPLFLHRKGFQILTSPATSALKVNAAKPPTEGNTLLECKNVKQIGKINPGNKYCSIKGKPILLCKSDRGYQIGKLPASSNLPPDISRLPRLAPKPPEMSTAVAGGSGLTNYRVTPERANTVTLYNPSQQRSETRKVQFLNSNTSVLSGPKIRRPKGEVPANIKVLLPKRN</sequence>
<feature type="region of interest" description="Disordered" evidence="1">
    <location>
        <begin position="890"/>
        <end position="917"/>
    </location>
</feature>
<evidence type="ECO:0000313" key="2">
    <source>
        <dbReference type="EMBL" id="JAT30930.1"/>
    </source>
</evidence>
<feature type="region of interest" description="Disordered" evidence="1">
    <location>
        <begin position="2093"/>
        <end position="2113"/>
    </location>
</feature>
<dbReference type="EMBL" id="GEBQ01009047">
    <property type="protein sequence ID" value="JAT30930.1"/>
    <property type="molecule type" value="Transcribed_RNA"/>
</dbReference>
<gene>
    <name evidence="2" type="ORF">g.13825</name>
</gene>
<reference evidence="2" key="1">
    <citation type="submission" date="2015-11" db="EMBL/GenBank/DDBJ databases">
        <title>De novo transcriptome assembly of four potential Pierce s Disease insect vectors from Arizona vineyards.</title>
        <authorList>
            <person name="Tassone E.E."/>
        </authorList>
    </citation>
    <scope>NUCLEOTIDE SEQUENCE</scope>
</reference>